<gene>
    <name evidence="6" type="ORF">AB0L03_28795</name>
</gene>
<dbReference type="Pfam" id="PF08541">
    <property type="entry name" value="ACP_syn_III_C"/>
    <property type="match status" value="1"/>
</dbReference>
<evidence type="ECO:0000256" key="2">
    <source>
        <dbReference type="ARBA" id="ARBA00022679"/>
    </source>
</evidence>
<dbReference type="PANTHER" id="PTHR34069">
    <property type="entry name" value="3-OXOACYL-[ACYL-CARRIER-PROTEIN] SYNTHASE 3"/>
    <property type="match status" value="1"/>
</dbReference>
<evidence type="ECO:0000259" key="4">
    <source>
        <dbReference type="Pfam" id="PF08541"/>
    </source>
</evidence>
<sequence length="338" mass="35216">MRYDRTIYLAGTGAWLPEPSPLGPEAEAGRVSEHHRSLGYESIAVAGDVAGAEMAVRAARTAVRRSGLGAAGIDLVLHASLGFQGVEWWPAASWIASQSAGPGAVAFDVQQRSNGGLGALHLAAAQLASGAAGTALITTGDNFAPPYVDRWAMQFHTIYGDAGTAVVLSTRAGFARLKSTVTFADTSLEPFSRGGTPFALVPGTGPVPLLQRFIAQSRTPEAAGAWDRLETVMLRARDTALADAGLRTGDIARVVVPNVHRGNGRPENYDALGFGERQSVWEFGRRVGHLGAGDQFAGLNHLVEEKGAGVGDHVLLFGVGVGYTVSAAVLEITGTPPL</sequence>
<evidence type="ECO:0000256" key="1">
    <source>
        <dbReference type="ARBA" id="ARBA00022490"/>
    </source>
</evidence>
<keyword evidence="2" id="KW-0808">Transferase</keyword>
<dbReference type="RefSeq" id="WP_366090092.1">
    <property type="nucleotide sequence ID" value="NZ_JBFASG010000039.1"/>
</dbReference>
<dbReference type="EMBL" id="JBFASG010000039">
    <property type="protein sequence ID" value="MEV4926776.1"/>
    <property type="molecule type" value="Genomic_DNA"/>
</dbReference>
<dbReference type="Pfam" id="PF08545">
    <property type="entry name" value="ACP_syn_III"/>
    <property type="match status" value="1"/>
</dbReference>
<protein>
    <submittedName>
        <fullName evidence="6">Ketoacyl-ACP synthase III family protein</fullName>
    </submittedName>
</protein>
<proteinExistence type="predicted"/>
<feature type="domain" description="Beta-ketoacyl-[acyl-carrier-protein] synthase III C-terminal" evidence="4">
    <location>
        <begin position="241"/>
        <end position="332"/>
    </location>
</feature>
<dbReference type="Proteomes" id="UP001552479">
    <property type="component" value="Unassembled WGS sequence"/>
</dbReference>
<reference evidence="6 7" key="1">
    <citation type="submission" date="2024-06" db="EMBL/GenBank/DDBJ databases">
        <title>The Natural Products Discovery Center: Release of the First 8490 Sequenced Strains for Exploring Actinobacteria Biosynthetic Diversity.</title>
        <authorList>
            <person name="Kalkreuter E."/>
            <person name="Kautsar S.A."/>
            <person name="Yang D."/>
            <person name="Bader C.D."/>
            <person name="Teijaro C.N."/>
            <person name="Fluegel L."/>
            <person name="Davis C.M."/>
            <person name="Simpson J.R."/>
            <person name="Lauterbach L."/>
            <person name="Steele A.D."/>
            <person name="Gui C."/>
            <person name="Meng S."/>
            <person name="Li G."/>
            <person name="Viehrig K."/>
            <person name="Ye F."/>
            <person name="Su P."/>
            <person name="Kiefer A.F."/>
            <person name="Nichols A."/>
            <person name="Cepeda A.J."/>
            <person name="Yan W."/>
            <person name="Fan B."/>
            <person name="Jiang Y."/>
            <person name="Adhikari A."/>
            <person name="Zheng C.-J."/>
            <person name="Schuster L."/>
            <person name="Cowan T.M."/>
            <person name="Smanski M.J."/>
            <person name="Chevrette M.G."/>
            <person name="De Carvalho L.P.S."/>
            <person name="Shen B."/>
        </authorList>
    </citation>
    <scope>NUCLEOTIDE SEQUENCE [LARGE SCALE GENOMIC DNA]</scope>
    <source>
        <strain evidence="6 7">NPDC053791</strain>
    </source>
</reference>
<feature type="domain" description="Beta-ketoacyl-[acyl-carrier-protein] synthase III N-terminal" evidence="5">
    <location>
        <begin position="107"/>
        <end position="173"/>
    </location>
</feature>
<name>A0ABV3J292_9ACTN</name>
<organism evidence="6 7">
    <name type="scientific">Streptomyces roseoverticillatus</name>
    <dbReference type="NCBI Taxonomy" id="66429"/>
    <lineage>
        <taxon>Bacteria</taxon>
        <taxon>Bacillati</taxon>
        <taxon>Actinomycetota</taxon>
        <taxon>Actinomycetes</taxon>
        <taxon>Kitasatosporales</taxon>
        <taxon>Streptomycetaceae</taxon>
        <taxon>Streptomyces</taxon>
    </lineage>
</organism>
<dbReference type="Gene3D" id="3.40.47.10">
    <property type="match status" value="2"/>
</dbReference>
<keyword evidence="7" id="KW-1185">Reference proteome</keyword>
<evidence type="ECO:0000313" key="7">
    <source>
        <dbReference type="Proteomes" id="UP001552479"/>
    </source>
</evidence>
<dbReference type="SUPFAM" id="SSF53901">
    <property type="entry name" value="Thiolase-like"/>
    <property type="match status" value="1"/>
</dbReference>
<evidence type="ECO:0000256" key="3">
    <source>
        <dbReference type="ARBA" id="ARBA00023315"/>
    </source>
</evidence>
<dbReference type="InterPro" id="IPR013751">
    <property type="entry name" value="ACP_syn_III_N"/>
</dbReference>
<evidence type="ECO:0000259" key="5">
    <source>
        <dbReference type="Pfam" id="PF08545"/>
    </source>
</evidence>
<comment type="caution">
    <text evidence="6">The sequence shown here is derived from an EMBL/GenBank/DDBJ whole genome shotgun (WGS) entry which is preliminary data.</text>
</comment>
<dbReference type="CDD" id="cd00827">
    <property type="entry name" value="init_cond_enzymes"/>
    <property type="match status" value="1"/>
</dbReference>
<evidence type="ECO:0000313" key="6">
    <source>
        <dbReference type="EMBL" id="MEV4926776.1"/>
    </source>
</evidence>
<accession>A0ABV3J292</accession>
<keyword evidence="3" id="KW-0012">Acyltransferase</keyword>
<dbReference type="InterPro" id="IPR016039">
    <property type="entry name" value="Thiolase-like"/>
</dbReference>
<dbReference type="PANTHER" id="PTHR34069:SF2">
    <property type="entry name" value="BETA-KETOACYL-[ACYL-CARRIER-PROTEIN] SYNTHASE III"/>
    <property type="match status" value="1"/>
</dbReference>
<keyword evidence="1" id="KW-0963">Cytoplasm</keyword>
<dbReference type="InterPro" id="IPR013747">
    <property type="entry name" value="ACP_syn_III_C"/>
</dbReference>